<proteinExistence type="predicted"/>
<evidence type="ECO:0000313" key="2">
    <source>
        <dbReference type="Proteomes" id="UP000717696"/>
    </source>
</evidence>
<gene>
    <name evidence="1" type="ORF">B0J13DRAFT_626666</name>
</gene>
<name>A0A9P9ISF0_9HYPO</name>
<keyword evidence="2" id="KW-1185">Reference proteome</keyword>
<dbReference type="AlphaFoldDB" id="A0A9P9ISF0"/>
<organism evidence="1 2">
    <name type="scientific">Dactylonectria estremocensis</name>
    <dbReference type="NCBI Taxonomy" id="1079267"/>
    <lineage>
        <taxon>Eukaryota</taxon>
        <taxon>Fungi</taxon>
        <taxon>Dikarya</taxon>
        <taxon>Ascomycota</taxon>
        <taxon>Pezizomycotina</taxon>
        <taxon>Sordariomycetes</taxon>
        <taxon>Hypocreomycetidae</taxon>
        <taxon>Hypocreales</taxon>
        <taxon>Nectriaceae</taxon>
        <taxon>Dactylonectria</taxon>
    </lineage>
</organism>
<accession>A0A9P9ISF0</accession>
<protein>
    <submittedName>
        <fullName evidence="1">Uncharacterized protein</fullName>
    </submittedName>
</protein>
<dbReference type="EMBL" id="JAGMUU010000019">
    <property type="protein sequence ID" value="KAH7131597.1"/>
    <property type="molecule type" value="Genomic_DNA"/>
</dbReference>
<evidence type="ECO:0000313" key="1">
    <source>
        <dbReference type="EMBL" id="KAH7131597.1"/>
    </source>
</evidence>
<reference evidence="1" key="1">
    <citation type="journal article" date="2021" name="Nat. Commun.">
        <title>Genetic determinants of endophytism in the Arabidopsis root mycobiome.</title>
        <authorList>
            <person name="Mesny F."/>
            <person name="Miyauchi S."/>
            <person name="Thiergart T."/>
            <person name="Pickel B."/>
            <person name="Atanasova L."/>
            <person name="Karlsson M."/>
            <person name="Huettel B."/>
            <person name="Barry K.W."/>
            <person name="Haridas S."/>
            <person name="Chen C."/>
            <person name="Bauer D."/>
            <person name="Andreopoulos W."/>
            <person name="Pangilinan J."/>
            <person name="LaButti K."/>
            <person name="Riley R."/>
            <person name="Lipzen A."/>
            <person name="Clum A."/>
            <person name="Drula E."/>
            <person name="Henrissat B."/>
            <person name="Kohler A."/>
            <person name="Grigoriev I.V."/>
            <person name="Martin F.M."/>
            <person name="Hacquard S."/>
        </authorList>
    </citation>
    <scope>NUCLEOTIDE SEQUENCE</scope>
    <source>
        <strain evidence="1">MPI-CAGE-AT-0021</strain>
    </source>
</reference>
<dbReference type="Proteomes" id="UP000717696">
    <property type="component" value="Unassembled WGS sequence"/>
</dbReference>
<sequence>MEISKTRVPSASTAPPLPGSALYMTQLSTFTVGGLSGQMFAAKSLGVIGHDIATTFKLFKLFKTPEMRFWIGFALEFPLGASSKDDGFVDRQDAQLQVTDVFRLNVKFPCGVMSSVIKSLEEDEIWKTIQVEESTSRLSLRREKSMHMEAHPIVNILESRNKFTDAVVQEALPDNRDRFRKYFSARPLKQATIGIRSAVGLVFASALSHVAANNFVVRLDILTTAIAEQYNNSSINPIHRMLVFMCLGSPLFVLCAQMTLSNPCPSSEHPRKRITRSPP</sequence>
<comment type="caution">
    <text evidence="1">The sequence shown here is derived from an EMBL/GenBank/DDBJ whole genome shotgun (WGS) entry which is preliminary data.</text>
</comment>